<proteinExistence type="predicted"/>
<evidence type="ECO:0000313" key="1">
    <source>
        <dbReference type="EMBL" id="JAP61535.1"/>
    </source>
</evidence>
<organism evidence="1">
    <name type="scientific">Schistocephalus solidus</name>
    <name type="common">Tapeworm</name>
    <dbReference type="NCBI Taxonomy" id="70667"/>
    <lineage>
        <taxon>Eukaryota</taxon>
        <taxon>Metazoa</taxon>
        <taxon>Spiralia</taxon>
        <taxon>Lophotrochozoa</taxon>
        <taxon>Platyhelminthes</taxon>
        <taxon>Cestoda</taxon>
        <taxon>Eucestoda</taxon>
        <taxon>Diphyllobothriidea</taxon>
        <taxon>Diphyllobothriidae</taxon>
        <taxon>Schistocephalus</taxon>
    </lineage>
</organism>
<name>A0A0V0J8T6_SCHSO</name>
<dbReference type="EMBL" id="GEEE01001690">
    <property type="protein sequence ID" value="JAP61535.1"/>
    <property type="molecule type" value="Transcribed_RNA"/>
</dbReference>
<protein>
    <submittedName>
        <fullName evidence="1">Uncharacterized protein</fullName>
    </submittedName>
</protein>
<accession>A0A0V0J8T6</accession>
<reference evidence="1" key="1">
    <citation type="submission" date="2016-01" db="EMBL/GenBank/DDBJ databases">
        <title>Reference transcriptome for the parasite Schistocephalus solidus: insights into the molecular evolution of parasitism.</title>
        <authorList>
            <person name="Hebert F.O."/>
            <person name="Grambauer S."/>
            <person name="Barber I."/>
            <person name="Landry C.R."/>
            <person name="Aubin-Horth N."/>
        </authorList>
    </citation>
    <scope>NUCLEOTIDE SEQUENCE</scope>
</reference>
<gene>
    <name evidence="1" type="ORF">TR114587</name>
</gene>
<dbReference type="AlphaFoldDB" id="A0A0V0J8T6"/>
<sequence>MAFKELQLQCLLYTKVAHFELLTVLSLFNIMAKFMYSFLFIYAVVFISYGVTELNDVNSKNGTTSDGSNGSADNTTRYFRKRHYDIRFFGFFKGPMLPHFPSSIFPCQTFTILE</sequence>